<dbReference type="EMBL" id="LAZR01018525">
    <property type="protein sequence ID" value="KKL96076.1"/>
    <property type="molecule type" value="Genomic_DNA"/>
</dbReference>
<protein>
    <submittedName>
        <fullName evidence="1">Uncharacterized protein</fullName>
    </submittedName>
</protein>
<proteinExistence type="predicted"/>
<dbReference type="AlphaFoldDB" id="A0A0F9GZG4"/>
<reference evidence="1" key="1">
    <citation type="journal article" date="2015" name="Nature">
        <title>Complex archaea that bridge the gap between prokaryotes and eukaryotes.</title>
        <authorList>
            <person name="Spang A."/>
            <person name="Saw J.H."/>
            <person name="Jorgensen S.L."/>
            <person name="Zaremba-Niedzwiedzka K."/>
            <person name="Martijn J."/>
            <person name="Lind A.E."/>
            <person name="van Eijk R."/>
            <person name="Schleper C."/>
            <person name="Guy L."/>
            <person name="Ettema T.J."/>
        </authorList>
    </citation>
    <scope>NUCLEOTIDE SEQUENCE</scope>
</reference>
<name>A0A0F9GZG4_9ZZZZ</name>
<organism evidence="1">
    <name type="scientific">marine sediment metagenome</name>
    <dbReference type="NCBI Taxonomy" id="412755"/>
    <lineage>
        <taxon>unclassified sequences</taxon>
        <taxon>metagenomes</taxon>
        <taxon>ecological metagenomes</taxon>
    </lineage>
</organism>
<evidence type="ECO:0000313" key="1">
    <source>
        <dbReference type="EMBL" id="KKL96076.1"/>
    </source>
</evidence>
<sequence length="110" mass="12167">MRIEDHTANAFRIRERRAWEGHDLHAAIEAVAQRTAEIVLAAGPYGVPTMRSLGGWTVVAKLALGPAPDAETNDLGYPTAETWWRWSTVSVRIDDIRIRAQAICNAARTS</sequence>
<gene>
    <name evidence="1" type="ORF">LCGC14_1848080</name>
</gene>
<comment type="caution">
    <text evidence="1">The sequence shown here is derived from an EMBL/GenBank/DDBJ whole genome shotgun (WGS) entry which is preliminary data.</text>
</comment>
<accession>A0A0F9GZG4</accession>